<organism evidence="2 3">
    <name type="scientific">Aureobasidium melanogenum</name>
    <name type="common">Aureobasidium pullulans var. melanogenum</name>
    <dbReference type="NCBI Taxonomy" id="46634"/>
    <lineage>
        <taxon>Eukaryota</taxon>
        <taxon>Fungi</taxon>
        <taxon>Dikarya</taxon>
        <taxon>Ascomycota</taxon>
        <taxon>Pezizomycotina</taxon>
        <taxon>Dothideomycetes</taxon>
        <taxon>Dothideomycetidae</taxon>
        <taxon>Dothideales</taxon>
        <taxon>Saccotheciaceae</taxon>
        <taxon>Aureobasidium</taxon>
    </lineage>
</organism>
<proteinExistence type="predicted"/>
<protein>
    <submittedName>
        <fullName evidence="2">Uncharacterized protein</fullName>
    </submittedName>
</protein>
<evidence type="ECO:0000313" key="2">
    <source>
        <dbReference type="EMBL" id="KAG9700134.1"/>
    </source>
</evidence>
<dbReference type="OrthoDB" id="10254945at2759"/>
<reference evidence="2" key="2">
    <citation type="submission" date="2021-08" db="EMBL/GenBank/DDBJ databases">
        <authorList>
            <person name="Gostincar C."/>
            <person name="Sun X."/>
            <person name="Song Z."/>
            <person name="Gunde-Cimerman N."/>
        </authorList>
    </citation>
    <scope>NUCLEOTIDE SEQUENCE</scope>
    <source>
        <strain evidence="2">EXF-9911</strain>
    </source>
</reference>
<dbReference type="EMBL" id="JAHFXF010000021">
    <property type="protein sequence ID" value="KAG9700134.1"/>
    <property type="molecule type" value="Genomic_DNA"/>
</dbReference>
<name>A0A9P8EWN1_AURME</name>
<comment type="caution">
    <text evidence="2">The sequence shown here is derived from an EMBL/GenBank/DDBJ whole genome shotgun (WGS) entry which is preliminary data.</text>
</comment>
<gene>
    <name evidence="2" type="ORF">KCU76_g986</name>
</gene>
<evidence type="ECO:0000256" key="1">
    <source>
        <dbReference type="SAM" id="MobiDB-lite"/>
    </source>
</evidence>
<feature type="region of interest" description="Disordered" evidence="1">
    <location>
        <begin position="1"/>
        <end position="20"/>
    </location>
</feature>
<reference evidence="2" key="1">
    <citation type="journal article" date="2021" name="J Fungi (Basel)">
        <title>Virulence traits and population genomics of the black yeast Aureobasidium melanogenum.</title>
        <authorList>
            <person name="Cernosa A."/>
            <person name="Sun X."/>
            <person name="Gostincar C."/>
            <person name="Fang C."/>
            <person name="Gunde-Cimerman N."/>
            <person name="Song Z."/>
        </authorList>
    </citation>
    <scope>NUCLEOTIDE SEQUENCE</scope>
    <source>
        <strain evidence="2">EXF-9911</strain>
    </source>
</reference>
<dbReference type="AlphaFoldDB" id="A0A9P8EWN1"/>
<dbReference type="Proteomes" id="UP000779574">
    <property type="component" value="Unassembled WGS sequence"/>
</dbReference>
<feature type="non-terminal residue" evidence="2">
    <location>
        <position position="496"/>
    </location>
</feature>
<feature type="compositionally biased region" description="Basic and acidic residues" evidence="1">
    <location>
        <begin position="1"/>
        <end position="10"/>
    </location>
</feature>
<evidence type="ECO:0000313" key="3">
    <source>
        <dbReference type="Proteomes" id="UP000779574"/>
    </source>
</evidence>
<sequence length="496" mass="56783">MVDAEPHLPHQFDAPDPPQKPPYIFEKRWSKLSSRLTAKLKSNKTGFDVRLSVFSNSTAYKLGPLSKVPDYPHHVEKYGLQVLEAAGFLNHKDEGMSGKINGRCAFEAWRNPSHSPDLQKRIHHVWRWQQWAGITPHQYSLMTPALLLASAILDDPVTLSYFYALAMPSDSLDTVSHATKGLTADCKVLKIPDVLPDGEVWGTSLNVDLMAIYIRDWGFDKNLEGAYGYTAKYKDSNGNYPKGSKPNTFSTYVRLQSSFMDMLEYFEAGQKSDDDRYSRIFDDLQTMAGIPSTHRAPISHALAIYRTYFVLAQTLLHEFAHAFSLAYFERREIENGPCDPWVPGNRANEQGFAFENYVFGGVVVPPRLSIIPMSAAFAEGLQSVAAPLGFQTSRQWDVWWCNGHMPPFAVMDQDRKDDEDWPDDRLYPVPQAWTQWLFSDELWTDHIHRYGLQAVKVPKLQAWEIRSHDTGELGWNRTGEDRWNTGKKRKWTQNWD</sequence>
<accession>A0A9P8EWN1</accession>